<organism evidence="5 6">
    <name type="scientific">Cannabis sativa</name>
    <name type="common">Hemp</name>
    <name type="synonym">Marijuana</name>
    <dbReference type="NCBI Taxonomy" id="3483"/>
    <lineage>
        <taxon>Eukaryota</taxon>
        <taxon>Viridiplantae</taxon>
        <taxon>Streptophyta</taxon>
        <taxon>Embryophyta</taxon>
        <taxon>Tracheophyta</taxon>
        <taxon>Spermatophyta</taxon>
        <taxon>Magnoliopsida</taxon>
        <taxon>eudicotyledons</taxon>
        <taxon>Gunneridae</taxon>
        <taxon>Pentapetalae</taxon>
        <taxon>rosids</taxon>
        <taxon>fabids</taxon>
        <taxon>Rosales</taxon>
        <taxon>Cannabaceae</taxon>
        <taxon>Cannabis</taxon>
    </lineage>
</organism>
<comment type="subcellular location">
    <subcellularLocation>
        <location evidence="1">Nucleus</location>
    </subcellularLocation>
</comment>
<dbReference type="InterPro" id="IPR003958">
    <property type="entry name" value="CBFA_NFYB_domain"/>
</dbReference>
<dbReference type="PANTHER" id="PTHR10252">
    <property type="entry name" value="HISTONE-LIKE TRANSCRIPTION FACTOR CCAAT-RELATED"/>
    <property type="match status" value="1"/>
</dbReference>
<reference evidence="5" key="2">
    <citation type="submission" date="2021-03" db="UniProtKB">
        <authorList>
            <consortium name="EnsemblPlants"/>
        </authorList>
    </citation>
    <scope>IDENTIFICATION</scope>
</reference>
<evidence type="ECO:0000256" key="3">
    <source>
        <dbReference type="SAM" id="MobiDB-lite"/>
    </source>
</evidence>
<evidence type="ECO:0000313" key="5">
    <source>
        <dbReference type="EnsemblPlants" id="cds.evm.model.02.752"/>
    </source>
</evidence>
<dbReference type="CDD" id="cd22906">
    <property type="entry name" value="HFD_DRAP1"/>
    <property type="match status" value="1"/>
</dbReference>
<dbReference type="GO" id="GO:0005634">
    <property type="term" value="C:nucleus"/>
    <property type="evidence" value="ECO:0007669"/>
    <property type="project" value="UniProtKB-SubCell"/>
</dbReference>
<dbReference type="Pfam" id="PF00808">
    <property type="entry name" value="CBFD_NFYB_HMF"/>
    <property type="match status" value="1"/>
</dbReference>
<dbReference type="InterPro" id="IPR009072">
    <property type="entry name" value="Histone-fold"/>
</dbReference>
<proteinExistence type="predicted"/>
<evidence type="ECO:0000256" key="1">
    <source>
        <dbReference type="ARBA" id="ARBA00004123"/>
    </source>
</evidence>
<dbReference type="OMA" id="KVHETGQ"/>
<dbReference type="GO" id="GO:0046982">
    <property type="term" value="F:protein heterodimerization activity"/>
    <property type="evidence" value="ECO:0007669"/>
    <property type="project" value="InterPro"/>
</dbReference>
<keyword evidence="2" id="KW-0539">Nucleus</keyword>
<accession>A0A803P2G6</accession>
<feature type="compositionally biased region" description="Basic and acidic residues" evidence="3">
    <location>
        <begin position="155"/>
        <end position="165"/>
    </location>
</feature>
<dbReference type="SUPFAM" id="SSF47113">
    <property type="entry name" value="Histone-fold"/>
    <property type="match status" value="1"/>
</dbReference>
<evidence type="ECO:0000313" key="6">
    <source>
        <dbReference type="Proteomes" id="UP000596661"/>
    </source>
</evidence>
<dbReference type="Gene3D" id="1.10.20.10">
    <property type="entry name" value="Histone, subunit A"/>
    <property type="match status" value="1"/>
</dbReference>
<dbReference type="FunFam" id="1.10.20.10:FF:000038">
    <property type="entry name" value="dr1-associated corepressor homolog"/>
    <property type="match status" value="1"/>
</dbReference>
<dbReference type="EnsemblPlants" id="evm.model.02.752">
    <property type="protein sequence ID" value="cds.evm.model.02.752"/>
    <property type="gene ID" value="evm.TU.02.752"/>
</dbReference>
<dbReference type="InterPro" id="IPR050568">
    <property type="entry name" value="Transcr_DNA_Rep_Reg"/>
</dbReference>
<dbReference type="Gramene" id="evm.model.02.752">
    <property type="protein sequence ID" value="cds.evm.model.02.752"/>
    <property type="gene ID" value="evm.TU.02.752"/>
</dbReference>
<feature type="region of interest" description="Disordered" evidence="3">
    <location>
        <begin position="155"/>
        <end position="233"/>
    </location>
</feature>
<dbReference type="GO" id="GO:0016251">
    <property type="term" value="F:RNA polymerase II general transcription initiation factor activity"/>
    <property type="evidence" value="ECO:0007669"/>
    <property type="project" value="TreeGrafter"/>
</dbReference>
<name>A0A803P2G6_CANSA</name>
<dbReference type="EMBL" id="UZAU01000131">
    <property type="status" value="NOT_ANNOTATED_CDS"/>
    <property type="molecule type" value="Genomic_DNA"/>
</dbReference>
<reference evidence="5" key="1">
    <citation type="submission" date="2018-11" db="EMBL/GenBank/DDBJ databases">
        <authorList>
            <person name="Grassa J C."/>
        </authorList>
    </citation>
    <scope>NUCLEOTIDE SEQUENCE [LARGE SCALE GENOMIC DNA]</scope>
</reference>
<dbReference type="PANTHER" id="PTHR10252:SF5">
    <property type="entry name" value="DR1-ASSOCIATED COREPRESSOR"/>
    <property type="match status" value="1"/>
</dbReference>
<dbReference type="Proteomes" id="UP000596661">
    <property type="component" value="Chromosome 2"/>
</dbReference>
<feature type="compositionally biased region" description="Basic and acidic residues" evidence="3">
    <location>
        <begin position="205"/>
        <end position="225"/>
    </location>
</feature>
<evidence type="ECO:0000256" key="2">
    <source>
        <dbReference type="ARBA" id="ARBA00023242"/>
    </source>
</evidence>
<protein>
    <recommendedName>
        <fullName evidence="4">Transcription factor CBF/NF-Y/archaeal histone domain-containing protein</fullName>
    </recommendedName>
</protein>
<sequence length="261" mass="29164">MVNTRRTLATASASLGLPQYPMTVDLDVRVPATTRISTNLTDVANPANPVDTTKLTNTTDTNSQVFFTLYPEARIKKIMQADEDVGKIALAVPVLVSKALELFLQDLCDRTYEITLQRGAKTMNSLHLKHCVQSYNVFDFLRDIVSRVPDYGHGHSDAAGEDRAYTKRRKAAGDECNDSDEELKRSKMYGTKPSTILGAPVDNATDVKDPLKENTRTSETKHEEYPGWSLPEMDHMAIDPIQLAHLSTRLDQEDEDYDEEG</sequence>
<dbReference type="AlphaFoldDB" id="A0A803P2G6"/>
<keyword evidence="6" id="KW-1185">Reference proteome</keyword>
<dbReference type="GO" id="GO:0001046">
    <property type="term" value="F:core promoter sequence-specific DNA binding"/>
    <property type="evidence" value="ECO:0007669"/>
    <property type="project" value="TreeGrafter"/>
</dbReference>
<evidence type="ECO:0000259" key="4">
    <source>
        <dbReference type="Pfam" id="PF00808"/>
    </source>
</evidence>
<feature type="domain" description="Transcription factor CBF/NF-Y/archaeal histone" evidence="4">
    <location>
        <begin position="71"/>
        <end position="132"/>
    </location>
</feature>